<proteinExistence type="predicted"/>
<dbReference type="PANTHER" id="PTHR33257">
    <property type="entry name" value="OS05G0165500 PROTEIN"/>
    <property type="match status" value="1"/>
</dbReference>
<feature type="region of interest" description="Disordered" evidence="1">
    <location>
        <begin position="1"/>
        <end position="20"/>
    </location>
</feature>
<accession>A0A3S3QXT7</accession>
<dbReference type="AlphaFoldDB" id="A0A3S3QXT7"/>
<feature type="compositionally biased region" description="Low complexity" evidence="1">
    <location>
        <begin position="148"/>
        <end position="168"/>
    </location>
</feature>
<dbReference type="OrthoDB" id="1684445at2759"/>
<feature type="region of interest" description="Disordered" evidence="1">
    <location>
        <begin position="148"/>
        <end position="183"/>
    </location>
</feature>
<keyword evidence="3" id="KW-1185">Reference proteome</keyword>
<reference evidence="2 3" key="1">
    <citation type="journal article" date="2019" name="Nat. Plants">
        <title>Stout camphor tree genome fills gaps in understanding of flowering plant genome evolution.</title>
        <authorList>
            <person name="Chaw S.M."/>
            <person name="Liu Y.C."/>
            <person name="Wu Y.W."/>
            <person name="Wang H.Y."/>
            <person name="Lin C.I."/>
            <person name="Wu C.S."/>
            <person name="Ke H.M."/>
            <person name="Chang L.Y."/>
            <person name="Hsu C.Y."/>
            <person name="Yang H.T."/>
            <person name="Sudianto E."/>
            <person name="Hsu M.H."/>
            <person name="Wu K.P."/>
            <person name="Wang L.N."/>
            <person name="Leebens-Mack J.H."/>
            <person name="Tsai I.J."/>
        </authorList>
    </citation>
    <scope>NUCLEOTIDE SEQUENCE [LARGE SCALE GENOMIC DNA]</scope>
    <source>
        <strain evidence="3">cv. Chaw 1501</strain>
        <tissue evidence="2">Young leaves</tissue>
    </source>
</reference>
<evidence type="ECO:0000313" key="3">
    <source>
        <dbReference type="Proteomes" id="UP000283530"/>
    </source>
</evidence>
<organism evidence="2 3">
    <name type="scientific">Cinnamomum micranthum f. kanehirae</name>
    <dbReference type="NCBI Taxonomy" id="337451"/>
    <lineage>
        <taxon>Eukaryota</taxon>
        <taxon>Viridiplantae</taxon>
        <taxon>Streptophyta</taxon>
        <taxon>Embryophyta</taxon>
        <taxon>Tracheophyta</taxon>
        <taxon>Spermatophyta</taxon>
        <taxon>Magnoliopsida</taxon>
        <taxon>Magnoliidae</taxon>
        <taxon>Laurales</taxon>
        <taxon>Lauraceae</taxon>
        <taxon>Cinnamomum</taxon>
    </lineage>
</organism>
<dbReference type="PANTHER" id="PTHR33257:SF4">
    <property type="entry name" value="EXPRESSED PROTEIN"/>
    <property type="match status" value="1"/>
</dbReference>
<name>A0A3S3QXT7_9MAGN</name>
<dbReference type="EMBL" id="QPKB01000008">
    <property type="protein sequence ID" value="RWR91409.1"/>
    <property type="molecule type" value="Genomic_DNA"/>
</dbReference>
<comment type="caution">
    <text evidence="2">The sequence shown here is derived from an EMBL/GenBank/DDBJ whole genome shotgun (WGS) entry which is preliminary data.</text>
</comment>
<sequence length="215" mass="23867">MECNGLISKNVTNPREKNPTMPNSCCTTISLLEGEEIFFNRIVSRDSSKGFSSRIYYRVAGKVPFAWEVQPGTPKIMPETAPLPPLSPPPAMLRLSVAHRPASKGSTQSRLWFWKKTKVTKGQKNENQSQTGLEESFESWSYEGYSTWSSSPSPSNSSSSSISSSFGSPMPAAAAKWPGPEWGKRVKDLRKRRGMEGLVWAWSCSPWSFSGVLHD</sequence>
<dbReference type="Proteomes" id="UP000283530">
    <property type="component" value="Unassembled WGS sequence"/>
</dbReference>
<evidence type="ECO:0000313" key="2">
    <source>
        <dbReference type="EMBL" id="RWR91409.1"/>
    </source>
</evidence>
<evidence type="ECO:0000256" key="1">
    <source>
        <dbReference type="SAM" id="MobiDB-lite"/>
    </source>
</evidence>
<gene>
    <name evidence="2" type="ORF">CKAN_02056200</name>
</gene>
<protein>
    <submittedName>
        <fullName evidence="2">Putative OSBPoxysterol binding protein-related protein 4B</fullName>
    </submittedName>
</protein>